<dbReference type="RefSeq" id="WP_013282899.1">
    <property type="nucleotide sequence ID" value="NC_014389.1"/>
</dbReference>
<evidence type="ECO:0000256" key="7">
    <source>
        <dbReference type="ARBA" id="ARBA00023204"/>
    </source>
</evidence>
<dbReference type="InterPro" id="IPR012340">
    <property type="entry name" value="NA-bd_OB-fold"/>
</dbReference>
<geneLocation type="plasmid" evidence="10 11">
    <name>pCY360</name>
</geneLocation>
<dbReference type="InterPro" id="IPR011545">
    <property type="entry name" value="DEAD/DEAH_box_helicase_dom"/>
</dbReference>
<keyword evidence="4 10" id="KW-0347">Helicase</keyword>
<keyword evidence="7" id="KW-0234">DNA repair</keyword>
<dbReference type="Pfam" id="PF00270">
    <property type="entry name" value="DEAD"/>
    <property type="match status" value="1"/>
</dbReference>
<evidence type="ECO:0000256" key="5">
    <source>
        <dbReference type="ARBA" id="ARBA00022840"/>
    </source>
</evidence>
<evidence type="ECO:0000313" key="11">
    <source>
        <dbReference type="Proteomes" id="UP000001299"/>
    </source>
</evidence>
<dbReference type="PROSITE" id="PS51192">
    <property type="entry name" value="HELICASE_ATP_BIND_1"/>
    <property type="match status" value="1"/>
</dbReference>
<evidence type="ECO:0000256" key="2">
    <source>
        <dbReference type="ARBA" id="ARBA00022763"/>
    </source>
</evidence>
<dbReference type="GO" id="GO:0005524">
    <property type="term" value="F:ATP binding"/>
    <property type="evidence" value="ECO:0007669"/>
    <property type="project" value="UniProtKB-KW"/>
</dbReference>
<evidence type="ECO:0000256" key="1">
    <source>
        <dbReference type="ARBA" id="ARBA00022741"/>
    </source>
</evidence>
<dbReference type="EC" id="3.6.1.-" evidence="10"/>
<keyword evidence="6" id="KW-0238">DNA-binding</keyword>
<keyword evidence="5" id="KW-0067">ATP-binding</keyword>
<dbReference type="GO" id="GO:0003677">
    <property type="term" value="F:DNA binding"/>
    <property type="evidence" value="ECO:0007669"/>
    <property type="project" value="UniProtKB-KW"/>
</dbReference>
<feature type="domain" description="Helicase ATP-binding" evidence="8">
    <location>
        <begin position="257"/>
        <end position="415"/>
    </location>
</feature>
<dbReference type="SUPFAM" id="SSF52540">
    <property type="entry name" value="P-loop containing nucleoside triphosphate hydrolases"/>
    <property type="match status" value="2"/>
</dbReference>
<evidence type="ECO:0000313" key="10">
    <source>
        <dbReference type="EMBL" id="ADL36250.1"/>
    </source>
</evidence>
<evidence type="ECO:0000256" key="6">
    <source>
        <dbReference type="ARBA" id="ARBA00023125"/>
    </source>
</evidence>
<dbReference type="GO" id="GO:0006281">
    <property type="term" value="P:DNA repair"/>
    <property type="evidence" value="ECO:0007669"/>
    <property type="project" value="UniProtKB-KW"/>
</dbReference>
<proteinExistence type="predicted"/>
<dbReference type="SUPFAM" id="SSF50249">
    <property type="entry name" value="Nucleic acid-binding proteins"/>
    <property type="match status" value="1"/>
</dbReference>
<dbReference type="PROSITE" id="PS51194">
    <property type="entry name" value="HELICASE_CTER"/>
    <property type="match status" value="1"/>
</dbReference>
<dbReference type="Gene3D" id="3.40.50.300">
    <property type="entry name" value="P-loop containing nucleotide triphosphate hydrolases"/>
    <property type="match status" value="2"/>
</dbReference>
<dbReference type="PANTHER" id="PTHR47964:SF1">
    <property type="entry name" value="ATP-DEPENDENT DNA HELICASE HOMOLOG RECG, CHLOROPLASTIC"/>
    <property type="match status" value="1"/>
</dbReference>
<dbReference type="InterPro" id="IPR001650">
    <property type="entry name" value="Helicase_C-like"/>
</dbReference>
<reference evidence="10 11" key="1">
    <citation type="journal article" date="2010" name="PLoS ONE">
        <title>The glycobiome of the rumen bacterium Butyrivibrio proteoclasticus B316(T) highlights adaptation to a polysaccharide-rich environment.</title>
        <authorList>
            <person name="Kelly W.J."/>
            <person name="Leahy S.C."/>
            <person name="Altermann E."/>
            <person name="Yeoman C.J."/>
            <person name="Dunne J.C."/>
            <person name="Kong Z."/>
            <person name="Pacheco D.M."/>
            <person name="Li D."/>
            <person name="Noel S.J."/>
            <person name="Moon C.D."/>
            <person name="Cookson A.L."/>
            <person name="Attwood G.T."/>
        </authorList>
    </citation>
    <scope>NUCLEOTIDE SEQUENCE [LARGE SCALE GENOMIC DNA]</scope>
    <source>
        <strain evidence="11">ATCC 51982 / DSM 14932 / B316</strain>
        <plasmid evidence="11">Plasmid pCY360</plasmid>
    </source>
</reference>
<dbReference type="InterPro" id="IPR033454">
    <property type="entry name" value="RecG_wedge"/>
</dbReference>
<feature type="domain" description="Helicase C-terminal" evidence="9">
    <location>
        <begin position="435"/>
        <end position="594"/>
    </location>
</feature>
<dbReference type="PANTHER" id="PTHR47964">
    <property type="entry name" value="ATP-DEPENDENT DNA HELICASE HOMOLOG RECG, CHLOROPLASTIC"/>
    <property type="match status" value="1"/>
</dbReference>
<evidence type="ECO:0000256" key="3">
    <source>
        <dbReference type="ARBA" id="ARBA00022801"/>
    </source>
</evidence>
<protein>
    <submittedName>
        <fullName evidence="10">ATP-dependent DNA helicase RecG2</fullName>
        <ecNumber evidence="10">3.6.1.-</ecNumber>
    </submittedName>
</protein>
<dbReference type="Proteomes" id="UP000001299">
    <property type="component" value="Plasmid pCY360"/>
</dbReference>
<keyword evidence="3 10" id="KW-0378">Hydrolase</keyword>
<dbReference type="SMART" id="SM00487">
    <property type="entry name" value="DEXDc"/>
    <property type="match status" value="1"/>
</dbReference>
<sequence length="668" mass="75401">MYNTFMTKTEEMLEKKGIENNFQLRRWLPRSYVDYSVATGCMEGSVVCVGVMLSCEKLKSQKDVGYIYSRVQDLTTNLIFKVIIFNQPYAFNTYHDFIGKNVLVCGEMKYEYGSYKIVGPAVFTDDVENNKRVLPIYPKVAGTKPFYVRKKIYESCLEGEEDSLPSDFKKKHNLAGISWSLYELHNPSSYQNLKKAEERLLYEDMFYFAALNELVNRKDEPNCAPMANVSLCMLLTQRFGYALTPDQQSAFFKISSYMTNGQHLRALVQGDVGCGKTIIAFLAMAQAVGSGKQAILMAPTKVLAEQHANQLKKLLPEYEDKIYYAGGKAPLKKDLKKIETGEYLFIVGTHALISEKVHYKDPGIVVIDEEHKFGVDQRSAFEKQKKGIHSISMSATPIPRTLAKTIYGDGTEVFIIRTKPNGRKPVFTVYDNGDNIPLYVRTALSRNEQVYVVCPAIEVDDEKMEGVVSVKDAAEKYASWFPDINIGILNGKMSAADTKKVLDDFKNGVTRILISTTVVEVGVDVPNATLIVLQNAERFGLAGMHQLRGRVGRGSKQSCCMLISAQENPRIHTLCSTTDGFEIAKMDLEMRKSGSLFGLEQSGFNKYVQEIIDNNEVYEKVRTEVKDYSVIMLNRHIKKMQLCHNQKRQILFGNGGFIDELTESKNKE</sequence>
<keyword evidence="2" id="KW-0227">DNA damage</keyword>
<keyword evidence="1" id="KW-0547">Nucleotide-binding</keyword>
<gene>
    <name evidence="10" type="primary">recG2</name>
    <name evidence="10" type="ordered locus">bpr_II313</name>
</gene>
<name>E0S4B8_BUTPB</name>
<dbReference type="InterPro" id="IPR027417">
    <property type="entry name" value="P-loop_NTPase"/>
</dbReference>
<organism evidence="10 11">
    <name type="scientific">Butyrivibrio proteoclasticus (strain ATCC 51982 / DSM 14932 / B316)</name>
    <name type="common">Clostridium proteoclasticum</name>
    <dbReference type="NCBI Taxonomy" id="515622"/>
    <lineage>
        <taxon>Bacteria</taxon>
        <taxon>Bacillati</taxon>
        <taxon>Bacillota</taxon>
        <taxon>Clostridia</taxon>
        <taxon>Lachnospirales</taxon>
        <taxon>Lachnospiraceae</taxon>
        <taxon>Butyrivibrio</taxon>
    </lineage>
</organism>
<evidence type="ECO:0000256" key="4">
    <source>
        <dbReference type="ARBA" id="ARBA00022806"/>
    </source>
</evidence>
<dbReference type="InterPro" id="IPR014001">
    <property type="entry name" value="Helicase_ATP-bd"/>
</dbReference>
<dbReference type="GO" id="GO:0016787">
    <property type="term" value="F:hydrolase activity"/>
    <property type="evidence" value="ECO:0007669"/>
    <property type="project" value="UniProtKB-KW"/>
</dbReference>
<dbReference type="EMBL" id="CP001812">
    <property type="protein sequence ID" value="ADL36250.1"/>
    <property type="molecule type" value="Genomic_DNA"/>
</dbReference>
<keyword evidence="10" id="KW-0614">Plasmid</keyword>
<accession>E0S4B8</accession>
<dbReference type="HOGENOM" id="CLU_005122_7_1_9"/>
<evidence type="ECO:0000259" key="8">
    <source>
        <dbReference type="PROSITE" id="PS51192"/>
    </source>
</evidence>
<dbReference type="KEGG" id="bpb:bpr_II313"/>
<dbReference type="InterPro" id="IPR047112">
    <property type="entry name" value="RecG/Mfd"/>
</dbReference>
<dbReference type="AlphaFoldDB" id="E0S4B8"/>
<keyword evidence="11" id="KW-1185">Reference proteome</keyword>
<dbReference type="Pfam" id="PF17191">
    <property type="entry name" value="RecG_wedge"/>
    <property type="match status" value="1"/>
</dbReference>
<dbReference type="SMART" id="SM00490">
    <property type="entry name" value="HELICc"/>
    <property type="match status" value="1"/>
</dbReference>
<dbReference type="Pfam" id="PF00271">
    <property type="entry name" value="Helicase_C"/>
    <property type="match status" value="1"/>
</dbReference>
<dbReference type="GO" id="GO:0003678">
    <property type="term" value="F:DNA helicase activity"/>
    <property type="evidence" value="ECO:0007669"/>
    <property type="project" value="TreeGrafter"/>
</dbReference>
<evidence type="ECO:0000259" key="9">
    <source>
        <dbReference type="PROSITE" id="PS51194"/>
    </source>
</evidence>